<dbReference type="Proteomes" id="UP000648182">
    <property type="component" value="Unassembled WGS sequence"/>
</dbReference>
<feature type="domain" description="DUF3955" evidence="2">
    <location>
        <begin position="5"/>
        <end position="58"/>
    </location>
</feature>
<dbReference type="InterPro" id="IPR025016">
    <property type="entry name" value="DUF3955"/>
</dbReference>
<keyword evidence="1" id="KW-0812">Transmembrane</keyword>
<proteinExistence type="predicted"/>
<protein>
    <submittedName>
        <fullName evidence="3">DUF3955 domain-containing protein</fullName>
    </submittedName>
</protein>
<evidence type="ECO:0000313" key="4">
    <source>
        <dbReference type="Proteomes" id="UP000648182"/>
    </source>
</evidence>
<evidence type="ECO:0000256" key="1">
    <source>
        <dbReference type="SAM" id="Phobius"/>
    </source>
</evidence>
<dbReference type="EMBL" id="JACSPV010000052">
    <property type="protein sequence ID" value="MBD8007258.1"/>
    <property type="molecule type" value="Genomic_DNA"/>
</dbReference>
<feature type="transmembrane region" description="Helical" evidence="1">
    <location>
        <begin position="5"/>
        <end position="26"/>
    </location>
</feature>
<dbReference type="Pfam" id="PF13127">
    <property type="entry name" value="DUF3955"/>
    <property type="match status" value="1"/>
</dbReference>
<keyword evidence="4" id="KW-1185">Reference proteome</keyword>
<comment type="caution">
    <text evidence="3">The sequence shown here is derived from an EMBL/GenBank/DDBJ whole genome shotgun (WGS) entry which is preliminary data.</text>
</comment>
<keyword evidence="1" id="KW-0472">Membrane</keyword>
<reference evidence="3 4" key="1">
    <citation type="submission" date="2020-08" db="EMBL/GenBank/DDBJ databases">
        <title>A Genomic Blueprint of the Chicken Gut Microbiome.</title>
        <authorList>
            <person name="Gilroy R."/>
            <person name="Ravi A."/>
            <person name="Getino M."/>
            <person name="Pursley I."/>
            <person name="Horton D.L."/>
            <person name="Alikhan N.-F."/>
            <person name="Baker D."/>
            <person name="Gharbi K."/>
            <person name="Hall N."/>
            <person name="Watson M."/>
            <person name="Adriaenssens E.M."/>
            <person name="Foster-Nyarko E."/>
            <person name="Jarju S."/>
            <person name="Secka A."/>
            <person name="Antonio M."/>
            <person name="Oren A."/>
            <person name="Chaudhuri R."/>
            <person name="La Ragione R.M."/>
            <person name="Hildebrand F."/>
            <person name="Pallen M.J."/>
        </authorList>
    </citation>
    <scope>NUCLEOTIDE SEQUENCE [LARGE SCALE GENOMIC DNA]</scope>
    <source>
        <strain evidence="3 4">Sa1BUA2</strain>
    </source>
</reference>
<dbReference type="RefSeq" id="WP_191815770.1">
    <property type="nucleotide sequence ID" value="NZ_JACSPV010000052.1"/>
</dbReference>
<sequence length="70" mass="7658">MKKKLLLASTLIFLGIICIISFHMIGSKVEPDGTLVEPFFLVPLSILLVFSGITALLLMAIISVVKKSRK</sequence>
<name>A0ABR8VR68_9BACI</name>
<accession>A0ABR8VR68</accession>
<keyword evidence="1" id="KW-1133">Transmembrane helix</keyword>
<feature type="transmembrane region" description="Helical" evidence="1">
    <location>
        <begin position="38"/>
        <end position="65"/>
    </location>
</feature>
<evidence type="ECO:0000259" key="2">
    <source>
        <dbReference type="Pfam" id="PF13127"/>
    </source>
</evidence>
<organism evidence="3 4">
    <name type="scientific">Bacillus norwichensis</name>
    <dbReference type="NCBI Taxonomy" id="2762217"/>
    <lineage>
        <taxon>Bacteria</taxon>
        <taxon>Bacillati</taxon>
        <taxon>Bacillota</taxon>
        <taxon>Bacilli</taxon>
        <taxon>Bacillales</taxon>
        <taxon>Bacillaceae</taxon>
        <taxon>Bacillus</taxon>
    </lineage>
</organism>
<gene>
    <name evidence="3" type="ORF">H9631_19525</name>
</gene>
<evidence type="ECO:0000313" key="3">
    <source>
        <dbReference type="EMBL" id="MBD8007258.1"/>
    </source>
</evidence>